<dbReference type="HOGENOM" id="CLU_045011_0_2_5"/>
<dbReference type="PANTHER" id="PTHR42896:SF2">
    <property type="entry name" value="CBBY-LIKE PROTEIN"/>
    <property type="match status" value="1"/>
</dbReference>
<dbReference type="Pfam" id="PF13419">
    <property type="entry name" value="HAD_2"/>
    <property type="match status" value="1"/>
</dbReference>
<dbReference type="InterPro" id="IPR036412">
    <property type="entry name" value="HAD-like_sf"/>
</dbReference>
<evidence type="ECO:0000313" key="1">
    <source>
        <dbReference type="EMBL" id="AGI72987.1"/>
    </source>
</evidence>
<gene>
    <name evidence="1" type="primary">cbbY</name>
    <name evidence="1" type="ORF">OA238_c29760</name>
</gene>
<dbReference type="SUPFAM" id="SSF56784">
    <property type="entry name" value="HAD-like"/>
    <property type="match status" value="1"/>
</dbReference>
<reference evidence="1 2" key="1">
    <citation type="journal article" date="2013" name="PLoS ONE">
        <title>Poles Apart: Arctic and Antarctic Octadecabacter strains Share High Genome Plasticity and a New Type of Xanthorhodopsin.</title>
        <authorList>
            <person name="Vollmers J."/>
            <person name="Voget S."/>
            <person name="Dietrich S."/>
            <person name="Gollnow K."/>
            <person name="Smits M."/>
            <person name="Meyer K."/>
            <person name="Brinkhoff T."/>
            <person name="Simon M."/>
            <person name="Daniel R."/>
        </authorList>
    </citation>
    <scope>NUCLEOTIDE SEQUENCE [LARGE SCALE GENOMIC DNA]</scope>
    <source>
        <strain evidence="1 2">238</strain>
    </source>
</reference>
<dbReference type="Proteomes" id="UP000004688">
    <property type="component" value="Chromosome"/>
</dbReference>
<dbReference type="KEGG" id="oar:OA238_c29760"/>
<organism evidence="1 2">
    <name type="scientific">Octadecabacter arcticus 238</name>
    <dbReference type="NCBI Taxonomy" id="391616"/>
    <lineage>
        <taxon>Bacteria</taxon>
        <taxon>Pseudomonadati</taxon>
        <taxon>Pseudomonadota</taxon>
        <taxon>Alphaproteobacteria</taxon>
        <taxon>Rhodobacterales</taxon>
        <taxon>Roseobacteraceae</taxon>
        <taxon>Octadecabacter</taxon>
    </lineage>
</organism>
<dbReference type="InterPro" id="IPR023214">
    <property type="entry name" value="HAD_sf"/>
</dbReference>
<dbReference type="Gene3D" id="3.40.50.1000">
    <property type="entry name" value="HAD superfamily/HAD-like"/>
    <property type="match status" value="1"/>
</dbReference>
<sequence length="221" mass="23272">MKALFFGSIGSVIETSELQHDAFNKAFVQHALDWHWDLDEYRSMLKTSGGAKRVAAYAHARNETVDAGAVHATKSQIFVDDLASGDVQPLPDVIAILKAAGDAGLKTGFISTTDKTTIDIIVAKLAAQGLQPFDVITHRGLGMNEKPAPDAYLFALEQAGVAAKNSLAIEDNIDGVAAAQTAGVRAFGLPGAYSELGDLDGADAVFKTGIVAALQTWIMSN</sequence>
<protein>
    <submittedName>
        <fullName evidence="1">Protein CbbY</fullName>
    </submittedName>
</protein>
<dbReference type="InterPro" id="IPR023198">
    <property type="entry name" value="PGP-like_dom2"/>
</dbReference>
<name>M9RLF7_9RHOB</name>
<dbReference type="InterPro" id="IPR041492">
    <property type="entry name" value="HAD_2"/>
</dbReference>
<dbReference type="eggNOG" id="COG0637">
    <property type="taxonomic scope" value="Bacteria"/>
</dbReference>
<keyword evidence="2" id="KW-1185">Reference proteome</keyword>
<accession>M9RLF7</accession>
<dbReference type="STRING" id="391616.OA238_c29760"/>
<dbReference type="NCBIfam" id="TIGR01509">
    <property type="entry name" value="HAD-SF-IA-v3"/>
    <property type="match status" value="1"/>
</dbReference>
<proteinExistence type="predicted"/>
<evidence type="ECO:0000313" key="2">
    <source>
        <dbReference type="Proteomes" id="UP000004688"/>
    </source>
</evidence>
<dbReference type="OrthoDB" id="9782449at2"/>
<dbReference type="InterPro" id="IPR006439">
    <property type="entry name" value="HAD-SF_hydro_IA"/>
</dbReference>
<dbReference type="PANTHER" id="PTHR42896">
    <property type="entry name" value="XYLULOSE-1,5-BISPHOSPHATE (XUBP) PHOSPHATASE"/>
    <property type="match status" value="1"/>
</dbReference>
<dbReference type="GO" id="GO:0016787">
    <property type="term" value="F:hydrolase activity"/>
    <property type="evidence" value="ECO:0007669"/>
    <property type="project" value="InterPro"/>
</dbReference>
<dbReference type="RefSeq" id="WP_015496025.1">
    <property type="nucleotide sequence ID" value="NC_020908.1"/>
</dbReference>
<dbReference type="InterPro" id="IPR044999">
    <property type="entry name" value="CbbY-like"/>
</dbReference>
<dbReference type="EMBL" id="CP003742">
    <property type="protein sequence ID" value="AGI72987.1"/>
    <property type="molecule type" value="Genomic_DNA"/>
</dbReference>
<dbReference type="Gene3D" id="1.10.150.240">
    <property type="entry name" value="Putative phosphatase, domain 2"/>
    <property type="match status" value="1"/>
</dbReference>
<dbReference type="AlphaFoldDB" id="M9RLF7"/>